<evidence type="ECO:0000313" key="7">
    <source>
        <dbReference type="EMBL" id="OGI37392.1"/>
    </source>
</evidence>
<dbReference type="Proteomes" id="UP000179334">
    <property type="component" value="Unassembled WGS sequence"/>
</dbReference>
<dbReference type="Pfam" id="PF03899">
    <property type="entry name" value="ATP-synt_I"/>
    <property type="match status" value="1"/>
</dbReference>
<evidence type="ECO:0000256" key="2">
    <source>
        <dbReference type="ARBA" id="ARBA00022475"/>
    </source>
</evidence>
<comment type="subcellular location">
    <subcellularLocation>
        <location evidence="1">Cell membrane</location>
        <topology evidence="1">Multi-pass membrane protein</topology>
    </subcellularLocation>
</comment>
<comment type="caution">
    <text evidence="7">The sequence shown here is derived from an EMBL/GenBank/DDBJ whole genome shotgun (WGS) entry which is preliminary data.</text>
</comment>
<keyword evidence="2" id="KW-1003">Cell membrane</keyword>
<evidence type="ECO:0000256" key="5">
    <source>
        <dbReference type="ARBA" id="ARBA00023136"/>
    </source>
</evidence>
<keyword evidence="3 6" id="KW-0812">Transmembrane</keyword>
<evidence type="ECO:0000256" key="6">
    <source>
        <dbReference type="SAM" id="Phobius"/>
    </source>
</evidence>
<feature type="transmembrane region" description="Helical" evidence="6">
    <location>
        <begin position="70"/>
        <end position="89"/>
    </location>
</feature>
<feature type="transmembrane region" description="Helical" evidence="6">
    <location>
        <begin position="7"/>
        <end position="28"/>
    </location>
</feature>
<sequence length="125" mass="13139">MNGKSTAYSILLAQLTVTLALAALLLGIQGSRFALAALTGGFIGVVSNAVFAWFALSGGVQPARQVMRQFYLAEVSKLAVTVALFLVALSFFKTLFLPVLLGYGVTLVVYWTVPLLMPAPKAGAS</sequence>
<evidence type="ECO:0008006" key="9">
    <source>
        <dbReference type="Google" id="ProtNLM"/>
    </source>
</evidence>
<dbReference type="EMBL" id="MFSR01000092">
    <property type="protein sequence ID" value="OGI37392.1"/>
    <property type="molecule type" value="Genomic_DNA"/>
</dbReference>
<dbReference type="InterPro" id="IPR005598">
    <property type="entry name" value="ATP_synth_I"/>
</dbReference>
<feature type="transmembrane region" description="Helical" evidence="6">
    <location>
        <begin position="95"/>
        <end position="117"/>
    </location>
</feature>
<reference evidence="7 8" key="1">
    <citation type="journal article" date="2016" name="Nat. Commun.">
        <title>Thousands of microbial genomes shed light on interconnected biogeochemical processes in an aquifer system.</title>
        <authorList>
            <person name="Anantharaman K."/>
            <person name="Brown C.T."/>
            <person name="Hug L.A."/>
            <person name="Sharon I."/>
            <person name="Castelle C.J."/>
            <person name="Probst A.J."/>
            <person name="Thomas B.C."/>
            <person name="Singh A."/>
            <person name="Wilkins M.J."/>
            <person name="Karaoz U."/>
            <person name="Brodie E.L."/>
            <person name="Williams K.H."/>
            <person name="Hubbard S.S."/>
            <person name="Banfield J.F."/>
        </authorList>
    </citation>
    <scope>NUCLEOTIDE SEQUENCE [LARGE SCALE GENOMIC DNA]</scope>
</reference>
<gene>
    <name evidence="7" type="ORF">A2V91_04025</name>
</gene>
<evidence type="ECO:0000256" key="1">
    <source>
        <dbReference type="ARBA" id="ARBA00004651"/>
    </source>
</evidence>
<accession>A0A1F6SWR1</accession>
<feature type="transmembrane region" description="Helical" evidence="6">
    <location>
        <begin position="34"/>
        <end position="58"/>
    </location>
</feature>
<evidence type="ECO:0000256" key="4">
    <source>
        <dbReference type="ARBA" id="ARBA00022989"/>
    </source>
</evidence>
<dbReference type="GO" id="GO:0005886">
    <property type="term" value="C:plasma membrane"/>
    <property type="evidence" value="ECO:0007669"/>
    <property type="project" value="UniProtKB-SubCell"/>
</dbReference>
<keyword evidence="5 6" id="KW-0472">Membrane</keyword>
<organism evidence="7 8">
    <name type="scientific">Candidatus Muproteobacteria bacterium RBG_16_64_10</name>
    <dbReference type="NCBI Taxonomy" id="1817757"/>
    <lineage>
        <taxon>Bacteria</taxon>
        <taxon>Pseudomonadati</taxon>
        <taxon>Pseudomonadota</taxon>
        <taxon>Candidatus Muproteobacteria</taxon>
    </lineage>
</organism>
<evidence type="ECO:0000313" key="8">
    <source>
        <dbReference type="Proteomes" id="UP000179334"/>
    </source>
</evidence>
<evidence type="ECO:0000256" key="3">
    <source>
        <dbReference type="ARBA" id="ARBA00022692"/>
    </source>
</evidence>
<keyword evidence="4 6" id="KW-1133">Transmembrane helix</keyword>
<proteinExistence type="predicted"/>
<protein>
    <recommendedName>
        <fullName evidence="9">F0F1 ATP synthase subunit I</fullName>
    </recommendedName>
</protein>
<name>A0A1F6SWR1_9PROT</name>
<dbReference type="AlphaFoldDB" id="A0A1F6SWR1"/>